<dbReference type="Pfam" id="PF02728">
    <property type="entry name" value="Cu_amine_oxidN3"/>
    <property type="match status" value="3"/>
</dbReference>
<keyword evidence="4 8" id="KW-0560">Oxidoreductase</keyword>
<dbReference type="SUPFAM" id="SSF49998">
    <property type="entry name" value="Amine oxidase catalytic domain"/>
    <property type="match status" value="5"/>
</dbReference>
<comment type="caution">
    <text evidence="14">The sequence shown here is derived from an EMBL/GenBank/DDBJ whole genome shotgun (WGS) entry which is preliminary data.</text>
</comment>
<sequence length="1836" mass="210675">MNSKVIYSLVAVGITTIIILVLRFQNTGEKPTDCESSSQAKGQEERGQDTGSQVFQDLTPEEIMQVKGYLQSNLGVPLVETPQAKPSDNCIYLITLQLPPKAQVLQFLDHQGSRPTREALAVVYFGNQLDPNVTEFVVGPLPEPTYHEDITAQKYGRKLPYSQRFVLANEFNEINEFLKDEYPKAPNFMQNVLNYNGSNIQYIHQLPPGLKSGDRKMWVSHFQNVTGYYLHPMGLEVQVDHSSLDISEWKVIKVFYNGQYFEDMEDLERQFNMGKVTVEQVIETPLDGGYSSLKQRVPPKDPGPLQYESRGPRYRIQNNQVTFLNWSFAFGIDEAEMVRKVLETENKAAFRLHDNVPRYIYFVSNHTNKWGHEQGYRIQMVSFSGDHLPESDPMEPGLSWGRYKLAVTKRKENEPFSTTVYNQVDPWNPPVIFADFINNESIVNEDLVAWINAGFLHIPHAEDIPNTATLGNVVSFFLRPYNYFDDDPSMCSPDSVFFLGQQHPNTCITIIIILVLSFRNTGEKPMDCESSSQAKGQEERGQDTGSQVFQDLTPEEIMQVKRYLQSNLGVPLVEMPQAKPSIYLITLQLPPKAQVLQFLNHQGSRPTREALAVVYFGNQLDPNVTEFVVGPLPEPSYHEDIMAQKYGKKLPYSQRMILSNEYHEIYEFLKNEYLKAQDFMQNILNYNGSNLQYNYQLPLGLKSGDRKTWVGYFQNVTGFYLHPVGLEVQVDHSSLNISKWMVKKVFYNGQYFEDMEDLETQFNMGKVRVDKVNEAPLDGGNSSLKQRVPPKDPGPLQYEPHGPRYRIHNNHVTFVNWSFAFGIDEAEDLVAWINTGFLHIPHAEDVPNTVTLGNVIGFVLRPYNYFDDDPSMYSPDSVFFDNLQDSISFLVFCTRGQKPWDCESSSQKKEQEEAEDVGSQVFQDLTPEEIMQVKRYLQSNLEVPLVETPQAKPSDNCIYLITLQLPPKVQVLQFLDHQGSQPAREALAVVHFGNQLDPNVTEYLVGPLPEPTYHQDITVEKYGRKLPYSQRMVLRNEFREIRNFLKRNEYPKAPNFMQKVLNYNGSNLQYNYQLPLGLKSEDRKTWVSHFQNVSGFSLHPVGFEVQVDHSCLDVSEWKVIKVFYNGQYFDDMEDLERQFNMGKVRVDKINEAPLDGGYSSLKQRVPPKDPGPLQYEPRGPRYRIHNNHVTFLNWSFAFGIDASRGPRIFDVFNGERIIYELSLQEVSVIYGSNSPASMLTRYMDASFGLGSHIFPLTQGVDCPYLSSYLDWHFFHDTSLPVYRKMAICIFEQNAELPIRRHLESIQSPFYGGLADSNLVFRTISTVDNYDYVWDFIFHQNGVVDVRVHASGYIISDFYFGDAEDYGNRVQEKVLGPIHTHNIHFKVDLDIGGVENTLVGNGMAFETIKVPWSPEDKFHQMKMVREILDTENKAAFHLHDDMPRYLYFSSNCTNKWGHGQGYRIQIVSFSGDHLLESDPMEPGFSWGRYKLAVTKRKENESFSTTAYNQVDPWNPPVAFANFINNESIVNEDLVAWINTGFLHIPHAEDIPTTATLGNVVGFFLRPYNYFDDDPSVYSPDSIYFNQENLFLCITIIIILVLSFRNRGEKPKECESSSQKKGQEEGGQDIGSQVFQDLTPEEIMQVKRGPRIFDVRFNGERIIYELSLQEASAIYGSNSPSFMLTRYMDASFGLGSHIFPLTQGLDCPYLSSYLDWHFFYDSSLPVSRKKAICIFEQNAELPIRRHYESIQFPFYGGLADSNLVFRTISTVGNYDYVWDFIFHQNGAVGVRVHASGYIQTSFYFGDAEDFGNRIQEWVLGIIHTHNIHFKVDLDIGGK</sequence>
<evidence type="ECO:0000256" key="5">
    <source>
        <dbReference type="ARBA" id="ARBA00023008"/>
    </source>
</evidence>
<dbReference type="Pfam" id="PF01179">
    <property type="entry name" value="Cu_amine_oxid"/>
    <property type="match status" value="4"/>
</dbReference>
<dbReference type="SMR" id="V8NBM8"/>
<evidence type="ECO:0000256" key="3">
    <source>
        <dbReference type="ARBA" id="ARBA00022772"/>
    </source>
</evidence>
<dbReference type="PANTHER" id="PTHR10638">
    <property type="entry name" value="COPPER AMINE OXIDASE"/>
    <property type="match status" value="1"/>
</dbReference>
<evidence type="ECO:0000313" key="14">
    <source>
        <dbReference type="EMBL" id="ETE59475.1"/>
    </source>
</evidence>
<dbReference type="InterPro" id="IPR049948">
    <property type="entry name" value="Cu_Am_ox_TPQ-bd"/>
</dbReference>
<protein>
    <recommendedName>
        <fullName evidence="8">Amine oxidase</fullName>
        <ecNumber evidence="8">1.4.3.-</ecNumber>
    </recommendedName>
</protein>
<feature type="domain" description="Copper amine oxidase N2-terminal" evidence="12">
    <location>
        <begin position="575"/>
        <end position="637"/>
    </location>
</feature>
<dbReference type="GO" id="GO:0009308">
    <property type="term" value="P:amine metabolic process"/>
    <property type="evidence" value="ECO:0007669"/>
    <property type="project" value="UniProtKB-UniRule"/>
</dbReference>
<dbReference type="EC" id="1.4.3.-" evidence="8"/>
<dbReference type="InterPro" id="IPR015800">
    <property type="entry name" value="Cu_amine_oxidase_N2"/>
</dbReference>
<feature type="domain" description="Copper amine oxidase N3-terminal" evidence="13">
    <location>
        <begin position="164"/>
        <end position="258"/>
    </location>
</feature>
<comment type="similarity">
    <text evidence="1 8">Belongs to the copper/topaquinone oxidase family.</text>
</comment>
<evidence type="ECO:0000259" key="13">
    <source>
        <dbReference type="Pfam" id="PF02728"/>
    </source>
</evidence>
<dbReference type="InterPro" id="IPR036460">
    <property type="entry name" value="Cu_amine_oxidase_C_sf"/>
</dbReference>
<keyword evidence="10" id="KW-0472">Membrane</keyword>
<feature type="transmembrane region" description="Helical" evidence="10">
    <location>
        <begin position="5"/>
        <end position="24"/>
    </location>
</feature>
<name>V8NBM8_OPHHA</name>
<feature type="region of interest" description="Disordered" evidence="9">
    <location>
        <begin position="526"/>
        <end position="547"/>
    </location>
</feature>
<comment type="cofactor">
    <cofactor evidence="8">
        <name>Cu cation</name>
        <dbReference type="ChEBI" id="CHEBI:23378"/>
    </cofactor>
    <text evidence="8">Contains 1 topaquinone per subunit.</text>
</comment>
<dbReference type="Gene3D" id="2.70.98.20">
    <property type="entry name" value="Copper amine oxidase, catalytic domain"/>
    <property type="match status" value="6"/>
</dbReference>
<feature type="domain" description="Copper amine oxidase N3-terminal" evidence="13">
    <location>
        <begin position="1031"/>
        <end position="1126"/>
    </location>
</feature>
<dbReference type="FunFam" id="3.10.450.40:FF:000001">
    <property type="entry name" value="Amine oxidase"/>
    <property type="match status" value="3"/>
</dbReference>
<dbReference type="Pfam" id="PF02727">
    <property type="entry name" value="Cu_amine_oxidN2"/>
    <property type="match status" value="3"/>
</dbReference>
<keyword evidence="10" id="KW-0812">Transmembrane</keyword>
<evidence type="ECO:0000256" key="7">
    <source>
        <dbReference type="PIRSR" id="PIRSR600269-51"/>
    </source>
</evidence>
<feature type="domain" description="Copper amine oxidase catalytic" evidence="11">
    <location>
        <begin position="1174"/>
        <end position="1574"/>
    </location>
</feature>
<evidence type="ECO:0000256" key="2">
    <source>
        <dbReference type="ARBA" id="ARBA00022723"/>
    </source>
</evidence>
<keyword evidence="5 8" id="KW-0186">Copper</keyword>
<evidence type="ECO:0000256" key="1">
    <source>
        <dbReference type="ARBA" id="ARBA00007983"/>
    </source>
</evidence>
<evidence type="ECO:0000259" key="11">
    <source>
        <dbReference type="Pfam" id="PF01179"/>
    </source>
</evidence>
<organism evidence="14 15">
    <name type="scientific">Ophiophagus hannah</name>
    <name type="common">King cobra</name>
    <name type="synonym">Naja hannah</name>
    <dbReference type="NCBI Taxonomy" id="8665"/>
    <lineage>
        <taxon>Eukaryota</taxon>
        <taxon>Metazoa</taxon>
        <taxon>Chordata</taxon>
        <taxon>Craniata</taxon>
        <taxon>Vertebrata</taxon>
        <taxon>Euteleostomi</taxon>
        <taxon>Lepidosauria</taxon>
        <taxon>Squamata</taxon>
        <taxon>Bifurcata</taxon>
        <taxon>Unidentata</taxon>
        <taxon>Episquamata</taxon>
        <taxon>Toxicofera</taxon>
        <taxon>Serpentes</taxon>
        <taxon>Colubroidea</taxon>
        <taxon>Elapidae</taxon>
        <taxon>Elapinae</taxon>
        <taxon>Ophiophagus</taxon>
    </lineage>
</organism>
<proteinExistence type="inferred from homology"/>
<dbReference type="GO" id="GO:0008131">
    <property type="term" value="F:primary methylamine oxidase activity"/>
    <property type="evidence" value="ECO:0007669"/>
    <property type="project" value="InterPro"/>
</dbReference>
<evidence type="ECO:0000256" key="9">
    <source>
        <dbReference type="SAM" id="MobiDB-lite"/>
    </source>
</evidence>
<dbReference type="GO" id="GO:0048038">
    <property type="term" value="F:quinone binding"/>
    <property type="evidence" value="ECO:0007669"/>
    <property type="project" value="InterPro"/>
</dbReference>
<dbReference type="PANTHER" id="PTHR10638:SF4">
    <property type="entry name" value="RETINA-SPECIFIC COPPER AMINE OXIDASE"/>
    <property type="match status" value="1"/>
</dbReference>
<gene>
    <name evidence="14" type="primary">AOC3</name>
    <name evidence="14" type="ORF">L345_14795</name>
</gene>
<evidence type="ECO:0000313" key="15">
    <source>
        <dbReference type="Proteomes" id="UP000018936"/>
    </source>
</evidence>
<dbReference type="FunFam" id="2.70.98.20:FF:000002">
    <property type="entry name" value="Amine oxidase"/>
    <property type="match status" value="1"/>
</dbReference>
<feature type="compositionally biased region" description="Polar residues" evidence="9">
    <location>
        <begin position="29"/>
        <end position="41"/>
    </location>
</feature>
<feature type="region of interest" description="Disordered" evidence="9">
    <location>
        <begin position="1160"/>
        <end position="1179"/>
    </location>
</feature>
<feature type="region of interest" description="Disordered" evidence="9">
    <location>
        <begin position="29"/>
        <end position="52"/>
    </location>
</feature>
<feature type="domain" description="Copper amine oxidase N3-terminal" evidence="13">
    <location>
        <begin position="655"/>
        <end position="749"/>
    </location>
</feature>
<feature type="domain" description="Copper amine oxidase N2-terminal" evidence="12">
    <location>
        <begin position="76"/>
        <end position="146"/>
    </location>
</feature>
<dbReference type="GO" id="GO:0005507">
    <property type="term" value="F:copper ion binding"/>
    <property type="evidence" value="ECO:0007669"/>
    <property type="project" value="InterPro"/>
</dbReference>
<evidence type="ECO:0000256" key="6">
    <source>
        <dbReference type="PIRSR" id="PIRSR600269-50"/>
    </source>
</evidence>
<evidence type="ECO:0000256" key="4">
    <source>
        <dbReference type="ARBA" id="ARBA00023002"/>
    </source>
</evidence>
<dbReference type="InterPro" id="IPR016182">
    <property type="entry name" value="Cu_amine_oxidase_N-reg"/>
</dbReference>
<dbReference type="EMBL" id="AZIM01005548">
    <property type="protein sequence ID" value="ETE59475.1"/>
    <property type="molecule type" value="Genomic_DNA"/>
</dbReference>
<feature type="domain" description="Copper amine oxidase catalytic" evidence="11">
    <location>
        <begin position="336"/>
        <end position="490"/>
    </location>
</feature>
<dbReference type="InterPro" id="IPR015802">
    <property type="entry name" value="Cu_amine_oxidase_N3"/>
</dbReference>
<dbReference type="PRINTS" id="PR00766">
    <property type="entry name" value="CUDAOXIDASE"/>
</dbReference>
<feature type="domain" description="Copper amine oxidase catalytic" evidence="11">
    <location>
        <begin position="1643"/>
        <end position="1836"/>
    </location>
</feature>
<feature type="domain" description="Copper amine oxidase N2-terminal" evidence="12">
    <location>
        <begin position="932"/>
        <end position="1013"/>
    </location>
</feature>
<keyword evidence="10" id="KW-1133">Transmembrane helix</keyword>
<dbReference type="Proteomes" id="UP000018936">
    <property type="component" value="Unassembled WGS sequence"/>
</dbReference>
<feature type="active site" description="Schiff-base intermediate with substrate; via topaquinone" evidence="6">
    <location>
        <position position="1329"/>
    </location>
</feature>
<dbReference type="InterPro" id="IPR015798">
    <property type="entry name" value="Cu_amine_oxidase_C"/>
</dbReference>
<accession>V8NBM8</accession>
<dbReference type="PROSITE" id="PS01164">
    <property type="entry name" value="COPPER_AMINE_OXID_1"/>
    <property type="match status" value="2"/>
</dbReference>
<reference evidence="14 15" key="1">
    <citation type="journal article" date="2013" name="Proc. Natl. Acad. Sci. U.S.A.">
        <title>The king cobra genome reveals dynamic gene evolution and adaptation in the snake venom system.</title>
        <authorList>
            <person name="Vonk F.J."/>
            <person name="Casewell N.R."/>
            <person name="Henkel C.V."/>
            <person name="Heimberg A.M."/>
            <person name="Jansen H.J."/>
            <person name="McCleary R.J."/>
            <person name="Kerkkamp H.M."/>
            <person name="Vos R.A."/>
            <person name="Guerreiro I."/>
            <person name="Calvete J.J."/>
            <person name="Wuster W."/>
            <person name="Woods A.E."/>
            <person name="Logan J.M."/>
            <person name="Harrison R.A."/>
            <person name="Castoe T.A."/>
            <person name="de Koning A.P."/>
            <person name="Pollock D.D."/>
            <person name="Yandell M."/>
            <person name="Calderon D."/>
            <person name="Renjifo C."/>
            <person name="Currier R.B."/>
            <person name="Salgado D."/>
            <person name="Pla D."/>
            <person name="Sanz L."/>
            <person name="Hyder A.S."/>
            <person name="Ribeiro J.M."/>
            <person name="Arntzen J.W."/>
            <person name="van den Thillart G.E."/>
            <person name="Boetzer M."/>
            <person name="Pirovano W."/>
            <person name="Dirks R.P."/>
            <person name="Spaink H.P."/>
            <person name="Duboule D."/>
            <person name="McGlinn E."/>
            <person name="Kini R.M."/>
            <person name="Richardson M.K."/>
        </authorList>
    </citation>
    <scope>NUCLEOTIDE SEQUENCE</scope>
    <source>
        <tissue evidence="14">Blood</tissue>
    </source>
</reference>
<dbReference type="OrthoDB" id="5379943at2759"/>
<dbReference type="SUPFAM" id="SSF54416">
    <property type="entry name" value="Amine oxidase N-terminal region"/>
    <property type="match status" value="6"/>
</dbReference>
<feature type="modified residue" description="2',4',5'-topaquinone" evidence="7">
    <location>
        <position position="1329"/>
    </location>
</feature>
<evidence type="ECO:0000259" key="12">
    <source>
        <dbReference type="Pfam" id="PF02727"/>
    </source>
</evidence>
<dbReference type="InterPro" id="IPR000269">
    <property type="entry name" value="Cu_amine_oxidase"/>
</dbReference>
<dbReference type="Gene3D" id="3.10.450.40">
    <property type="match status" value="6"/>
</dbReference>
<dbReference type="GO" id="GO:0005886">
    <property type="term" value="C:plasma membrane"/>
    <property type="evidence" value="ECO:0007669"/>
    <property type="project" value="TreeGrafter"/>
</dbReference>
<evidence type="ECO:0000256" key="10">
    <source>
        <dbReference type="SAM" id="Phobius"/>
    </source>
</evidence>
<comment type="PTM">
    <text evidence="7 8">Topaquinone (TPQ) is generated by copper-dependent autoxidation of a specific tyrosyl residue.</text>
</comment>
<feature type="domain" description="Copper amine oxidase catalytic" evidence="11">
    <location>
        <begin position="825"/>
        <end position="872"/>
    </location>
</feature>
<keyword evidence="2 8" id="KW-0479">Metal-binding</keyword>
<dbReference type="FunFam" id="3.10.450.40:FF:000007">
    <property type="entry name" value="Amine oxidase"/>
    <property type="match status" value="3"/>
</dbReference>
<evidence type="ECO:0000256" key="8">
    <source>
        <dbReference type="RuleBase" id="RU000672"/>
    </source>
</evidence>
<keyword evidence="15" id="KW-1185">Reference proteome</keyword>
<feature type="region of interest" description="Disordered" evidence="9">
    <location>
        <begin position="1608"/>
        <end position="1629"/>
    </location>
</feature>
<keyword evidence="3 6" id="KW-0801">TPQ</keyword>
<feature type="active site" description="Proton acceptor" evidence="6">
    <location>
        <position position="1244"/>
    </location>
</feature>